<reference evidence="3 4" key="1">
    <citation type="submission" date="2020-03" db="EMBL/GenBank/DDBJ databases">
        <title>Draft genome sequence of environmentally isolated violet-colored cultures.</title>
        <authorList>
            <person name="Wilson H.S."/>
        </authorList>
    </citation>
    <scope>NUCLEOTIDE SEQUENCE [LARGE SCALE GENOMIC DNA]</scope>
    <source>
        <strain evidence="3 4">HSC-16F04</strain>
    </source>
</reference>
<dbReference type="RefSeq" id="WP_166823075.1">
    <property type="nucleotide sequence ID" value="NZ_JAAOLX010000002.1"/>
</dbReference>
<gene>
    <name evidence="3" type="ORF">HA050_05445</name>
</gene>
<proteinExistence type="predicted"/>
<keyword evidence="1" id="KW-0732">Signal</keyword>
<evidence type="ECO:0000259" key="2">
    <source>
        <dbReference type="Pfam" id="PF10077"/>
    </source>
</evidence>
<feature type="domain" description="DUF2314" evidence="2">
    <location>
        <begin position="58"/>
        <end position="182"/>
    </location>
</feature>
<sequence length="186" mass="20764">MNHFFARISPNPKYKQTIMPLRPLLAAFAFFFISTANAQSISELAAKDEVIHISREEPAMRKAYARAAESLPQFLLLAAKPKLGTSGYMLKVAITDGKHTENFWVDQFAAQGDAFIGSLNNEPRLVMKHRLGERIRFSSAQIVDWMYIDEVGGKIIGNFTACALLTQQPAEQAAAFMREHGLTCEL</sequence>
<keyword evidence="4" id="KW-1185">Reference proteome</keyword>
<protein>
    <submittedName>
        <fullName evidence="3">DUF2314 domain-containing protein</fullName>
    </submittedName>
</protein>
<evidence type="ECO:0000313" key="3">
    <source>
        <dbReference type="EMBL" id="NHQ85561.1"/>
    </source>
</evidence>
<dbReference type="Proteomes" id="UP000712570">
    <property type="component" value="Unassembled WGS sequence"/>
</dbReference>
<dbReference type="EMBL" id="JAAOLX010000002">
    <property type="protein sequence ID" value="NHQ85561.1"/>
    <property type="molecule type" value="Genomic_DNA"/>
</dbReference>
<feature type="chain" id="PRO_5046246084" evidence="1">
    <location>
        <begin position="39"/>
        <end position="186"/>
    </location>
</feature>
<accession>A0ABX0KWU6</accession>
<name>A0ABX0KWU6_9NEIS</name>
<dbReference type="Pfam" id="PF10077">
    <property type="entry name" value="DUF2314"/>
    <property type="match status" value="1"/>
</dbReference>
<comment type="caution">
    <text evidence="3">The sequence shown here is derived from an EMBL/GenBank/DDBJ whole genome shotgun (WGS) entry which is preliminary data.</text>
</comment>
<organism evidence="3 4">
    <name type="scientific">Iodobacter violaceini</name>
    <dbReference type="NCBI Taxonomy" id="3044271"/>
    <lineage>
        <taxon>Bacteria</taxon>
        <taxon>Pseudomonadati</taxon>
        <taxon>Pseudomonadota</taxon>
        <taxon>Betaproteobacteria</taxon>
        <taxon>Neisseriales</taxon>
        <taxon>Chitinibacteraceae</taxon>
        <taxon>Iodobacter</taxon>
    </lineage>
</organism>
<evidence type="ECO:0000313" key="4">
    <source>
        <dbReference type="Proteomes" id="UP000712570"/>
    </source>
</evidence>
<evidence type="ECO:0000256" key="1">
    <source>
        <dbReference type="SAM" id="SignalP"/>
    </source>
</evidence>
<dbReference type="InterPro" id="IPR018756">
    <property type="entry name" value="DUF2314"/>
</dbReference>
<feature type="signal peptide" evidence="1">
    <location>
        <begin position="1"/>
        <end position="38"/>
    </location>
</feature>